<accession>A0A9J5XMX6</accession>
<name>A0A9J5XMX6_SOLCO</name>
<sequence length="136" mass="15634">MDQDPSFSIGITQLNSSNTRRKYDYDDDKWAENRSKLLHDPLAMKNQSTDKANKEVLFIFKSQCLKKNPKKEKKGSTGNFSTCITYMIVECFKLSLPNSLAMKSTSYLMISVLTIFAQDMQHCYVSRSRQSQGVIR</sequence>
<evidence type="ECO:0000313" key="2">
    <source>
        <dbReference type="Proteomes" id="UP000824120"/>
    </source>
</evidence>
<dbReference type="Proteomes" id="UP000824120">
    <property type="component" value="Chromosome 8"/>
</dbReference>
<gene>
    <name evidence="1" type="ORF">H5410_040101</name>
</gene>
<keyword evidence="2" id="KW-1185">Reference proteome</keyword>
<proteinExistence type="predicted"/>
<reference evidence="1 2" key="1">
    <citation type="submission" date="2020-09" db="EMBL/GenBank/DDBJ databases">
        <title>De no assembly of potato wild relative species, Solanum commersonii.</title>
        <authorList>
            <person name="Cho K."/>
        </authorList>
    </citation>
    <scope>NUCLEOTIDE SEQUENCE [LARGE SCALE GENOMIC DNA]</scope>
    <source>
        <strain evidence="1">LZ3.2</strain>
        <tissue evidence="1">Leaf</tissue>
    </source>
</reference>
<organism evidence="1 2">
    <name type="scientific">Solanum commersonii</name>
    <name type="common">Commerson's wild potato</name>
    <name type="synonym">Commerson's nightshade</name>
    <dbReference type="NCBI Taxonomy" id="4109"/>
    <lineage>
        <taxon>Eukaryota</taxon>
        <taxon>Viridiplantae</taxon>
        <taxon>Streptophyta</taxon>
        <taxon>Embryophyta</taxon>
        <taxon>Tracheophyta</taxon>
        <taxon>Spermatophyta</taxon>
        <taxon>Magnoliopsida</taxon>
        <taxon>eudicotyledons</taxon>
        <taxon>Gunneridae</taxon>
        <taxon>Pentapetalae</taxon>
        <taxon>asterids</taxon>
        <taxon>lamiids</taxon>
        <taxon>Solanales</taxon>
        <taxon>Solanaceae</taxon>
        <taxon>Solanoideae</taxon>
        <taxon>Solaneae</taxon>
        <taxon>Solanum</taxon>
    </lineage>
</organism>
<comment type="caution">
    <text evidence="1">The sequence shown here is derived from an EMBL/GenBank/DDBJ whole genome shotgun (WGS) entry which is preliminary data.</text>
</comment>
<evidence type="ECO:0000313" key="1">
    <source>
        <dbReference type="EMBL" id="KAG5589587.1"/>
    </source>
</evidence>
<dbReference type="AlphaFoldDB" id="A0A9J5XMX6"/>
<protein>
    <submittedName>
        <fullName evidence="1">Uncharacterized protein</fullName>
    </submittedName>
</protein>
<dbReference type="EMBL" id="JACXVP010000008">
    <property type="protein sequence ID" value="KAG5589587.1"/>
    <property type="molecule type" value="Genomic_DNA"/>
</dbReference>